<proteinExistence type="predicted"/>
<dbReference type="Gene3D" id="1.10.8.1310">
    <property type="match status" value="1"/>
</dbReference>
<dbReference type="InterPro" id="IPR000195">
    <property type="entry name" value="Rab-GAP-TBC_dom"/>
</dbReference>
<keyword evidence="3" id="KW-0472">Membrane</keyword>
<dbReference type="RefSeq" id="XP_062629537.1">
    <property type="nucleotide sequence ID" value="XM_062773553.1"/>
</dbReference>
<dbReference type="PROSITE" id="PS50086">
    <property type="entry name" value="TBC_RABGAP"/>
    <property type="match status" value="1"/>
</dbReference>
<feature type="region of interest" description="Disordered" evidence="2">
    <location>
        <begin position="95"/>
        <end position="114"/>
    </location>
</feature>
<accession>A0AAF0YER0</accession>
<feature type="transmembrane region" description="Helical" evidence="3">
    <location>
        <begin position="518"/>
        <end position="538"/>
    </location>
</feature>
<dbReference type="EMBL" id="CP086718">
    <property type="protein sequence ID" value="WOO83511.1"/>
    <property type="molecule type" value="Genomic_DNA"/>
</dbReference>
<keyword evidence="1" id="KW-0343">GTPase activation</keyword>
<dbReference type="GO" id="GO:0005789">
    <property type="term" value="C:endoplasmic reticulum membrane"/>
    <property type="evidence" value="ECO:0007669"/>
    <property type="project" value="TreeGrafter"/>
</dbReference>
<keyword evidence="3" id="KW-1133">Transmembrane helix</keyword>
<dbReference type="PANTHER" id="PTHR20913">
    <property type="entry name" value="TBC1 DOMAIN FAMILY MEMBER 20/GTPASE"/>
    <property type="match status" value="1"/>
</dbReference>
<organism evidence="5 6">
    <name type="scientific">Vanrija pseudolonga</name>
    <dbReference type="NCBI Taxonomy" id="143232"/>
    <lineage>
        <taxon>Eukaryota</taxon>
        <taxon>Fungi</taxon>
        <taxon>Dikarya</taxon>
        <taxon>Basidiomycota</taxon>
        <taxon>Agaricomycotina</taxon>
        <taxon>Tremellomycetes</taxon>
        <taxon>Trichosporonales</taxon>
        <taxon>Trichosporonaceae</taxon>
        <taxon>Vanrija</taxon>
    </lineage>
</organism>
<dbReference type="Proteomes" id="UP000827549">
    <property type="component" value="Chromosome 5"/>
</dbReference>
<protein>
    <submittedName>
        <fullName evidence="5">GTPase-activating protein GYP8</fullName>
    </submittedName>
</protein>
<feature type="compositionally biased region" description="Basic and acidic residues" evidence="2">
    <location>
        <begin position="104"/>
        <end position="114"/>
    </location>
</feature>
<dbReference type="InterPro" id="IPR035969">
    <property type="entry name" value="Rab-GAP_TBC_sf"/>
</dbReference>
<name>A0AAF0YER0_9TREE</name>
<keyword evidence="6" id="KW-1185">Reference proteome</keyword>
<dbReference type="Pfam" id="PF00566">
    <property type="entry name" value="RabGAP-TBC"/>
    <property type="match status" value="1"/>
</dbReference>
<feature type="region of interest" description="Disordered" evidence="2">
    <location>
        <begin position="392"/>
        <end position="411"/>
    </location>
</feature>
<evidence type="ECO:0000256" key="2">
    <source>
        <dbReference type="SAM" id="MobiDB-lite"/>
    </source>
</evidence>
<evidence type="ECO:0000313" key="6">
    <source>
        <dbReference type="Proteomes" id="UP000827549"/>
    </source>
</evidence>
<reference evidence="5" key="1">
    <citation type="submission" date="2023-10" db="EMBL/GenBank/DDBJ databases">
        <authorList>
            <person name="Noh H."/>
        </authorList>
    </citation>
    <scope>NUCLEOTIDE SEQUENCE</scope>
    <source>
        <strain evidence="5">DUCC4014</strain>
    </source>
</reference>
<evidence type="ECO:0000256" key="3">
    <source>
        <dbReference type="SAM" id="Phobius"/>
    </source>
</evidence>
<gene>
    <name evidence="5" type="primary">GYP8</name>
    <name evidence="5" type="ORF">LOC62_05G007029</name>
</gene>
<dbReference type="GeneID" id="87810204"/>
<dbReference type="SUPFAM" id="SSF47923">
    <property type="entry name" value="Ypt/Rab-GAP domain of gyp1p"/>
    <property type="match status" value="2"/>
</dbReference>
<feature type="region of interest" description="Disordered" evidence="2">
    <location>
        <begin position="63"/>
        <end position="90"/>
    </location>
</feature>
<evidence type="ECO:0000259" key="4">
    <source>
        <dbReference type="PROSITE" id="PS50086"/>
    </source>
</evidence>
<dbReference type="GO" id="GO:0005096">
    <property type="term" value="F:GTPase activator activity"/>
    <property type="evidence" value="ECO:0007669"/>
    <property type="project" value="UniProtKB-KW"/>
</dbReference>
<dbReference type="SMART" id="SM00164">
    <property type="entry name" value="TBC"/>
    <property type="match status" value="1"/>
</dbReference>
<feature type="compositionally biased region" description="Polar residues" evidence="2">
    <location>
        <begin position="76"/>
        <end position="85"/>
    </location>
</feature>
<evidence type="ECO:0000313" key="5">
    <source>
        <dbReference type="EMBL" id="WOO83511.1"/>
    </source>
</evidence>
<dbReference type="GO" id="GO:0006888">
    <property type="term" value="P:endoplasmic reticulum to Golgi vesicle-mediated transport"/>
    <property type="evidence" value="ECO:0007669"/>
    <property type="project" value="TreeGrafter"/>
</dbReference>
<evidence type="ECO:0000256" key="1">
    <source>
        <dbReference type="ARBA" id="ARBA00022468"/>
    </source>
</evidence>
<sequence length="580" mass="62281">MNEKAGTWLDARDRATAAAVAAHDDAALQRLSAEPGGFGSNASRRAAWREVLHLDRVEGGFATLATGPQVDGTPTGDATPTSSAPDSPLVHVTVRDSSPTAQTDDGRPAHRDEGQVALDTRRSFVTYPKGLSKGDKAAMQADLHALIVAVLQRHPELNYFQGFHDIMTVLYLTFLDRTPRGGGVEEGKKADTVDEKAAAVAEKVAVVDEKGDVIDEKADVIDEKGGVVDEKVPDVDEQPFEVDEEGQRQWDELLAAAEVVSLCRVRDAMGTSLGPMMGMLRLLRRVLAAADPQLYRISASISPVPTLPFFALSWILTLFSHDVDTLEPVQRIFDYLITRNPISAIYLAVAILVAKKPQMLRLAAALGPEARADPSLLHPLFARLPPLYPDTPDAPAPPAIDAATAADDDSDNANPYTPIALSTVFLLADKLQAKYPWDGARIRGLEVMGPGSVTQTYGQDADAEKGISLEAAATHIDKDVILPGGDTLEDEEEATPPRWPVSLPQLPKLPLRVPPNRIGTVIAFGVVVLGIGTALYGWRAGGPRASWAQWWGLVARSWAVRSVGLGHGGLVGGLERLRLR</sequence>
<dbReference type="InterPro" id="IPR045913">
    <property type="entry name" value="TBC20/Gyp8-like"/>
</dbReference>
<dbReference type="Gene3D" id="1.10.472.80">
    <property type="entry name" value="Ypt/Rab-GAP domain of gyp1p, domain 3"/>
    <property type="match status" value="1"/>
</dbReference>
<feature type="domain" description="Rab-GAP TBC" evidence="4">
    <location>
        <begin position="38"/>
        <end position="340"/>
    </location>
</feature>
<dbReference type="PANTHER" id="PTHR20913:SF7">
    <property type="entry name" value="RE60063P"/>
    <property type="match status" value="1"/>
</dbReference>
<dbReference type="AlphaFoldDB" id="A0AAF0YER0"/>
<keyword evidence="3" id="KW-0812">Transmembrane</keyword>